<comment type="caution">
    <text evidence="6">The sequence shown here is derived from an EMBL/GenBank/DDBJ whole genome shotgun (WGS) entry which is preliminary data.</text>
</comment>
<reference evidence="6" key="2">
    <citation type="journal article" date="2023" name="IMA Fungus">
        <title>Comparative genomic study of the Penicillium genus elucidates a diverse pangenome and 15 lateral gene transfer events.</title>
        <authorList>
            <person name="Petersen C."/>
            <person name="Sorensen T."/>
            <person name="Nielsen M.R."/>
            <person name="Sondergaard T.E."/>
            <person name="Sorensen J.L."/>
            <person name="Fitzpatrick D.A."/>
            <person name="Frisvad J.C."/>
            <person name="Nielsen K.L."/>
        </authorList>
    </citation>
    <scope>NUCLEOTIDE SEQUENCE</scope>
    <source>
        <strain evidence="6">IBT 16125</strain>
    </source>
</reference>
<proteinExistence type="inferred from homology"/>
<keyword evidence="7" id="KW-1185">Reference proteome</keyword>
<dbReference type="AlphaFoldDB" id="A0AAD6G1Y1"/>
<feature type="domain" description="Pentatricopeptide repeat-containing protein-mitochondrial" evidence="5">
    <location>
        <begin position="359"/>
        <end position="476"/>
    </location>
</feature>
<evidence type="ECO:0000256" key="1">
    <source>
        <dbReference type="ARBA" id="ARBA00007626"/>
    </source>
</evidence>
<feature type="compositionally biased region" description="Acidic residues" evidence="4">
    <location>
        <begin position="671"/>
        <end position="690"/>
    </location>
</feature>
<protein>
    <recommendedName>
        <fullName evidence="5">Pentatricopeptide repeat-containing protein-mitochondrial domain-containing protein</fullName>
    </recommendedName>
</protein>
<evidence type="ECO:0000256" key="2">
    <source>
        <dbReference type="ARBA" id="ARBA00022737"/>
    </source>
</evidence>
<dbReference type="GeneID" id="81602200"/>
<dbReference type="InterPro" id="IPR011990">
    <property type="entry name" value="TPR-like_helical_dom_sf"/>
</dbReference>
<evidence type="ECO:0000313" key="6">
    <source>
        <dbReference type="EMBL" id="KAJ5444703.1"/>
    </source>
</evidence>
<sequence length="706" mass="79730">MSRRVLVLDGLWYSLCPSFSPLTLTRPNPLLKQRKPSSRPNPPPAFLIATPPRHRCYSSNASKIDGRARFEDELTLDDTNDAPQTLANTISPRNELRENERDGFDPEYTSETHREGLDLWLPKQKKIMNKSPGIPQSAAGKSSDSLETLLQTEMAKKPNITSATNMLRLLIQDRGVKPSARHYKALILANSDALHGSPMFVRSLLEEMEKQGIAVDSGTLHAALQALAVHPDFCLRQEVLQKLRDRWLTLSPAGWHFVVTGLLREHKFEMALEQVALMQRKDIHVEDWLHSSMIYHLCDLGELDEVLRLMQVRVSQGHDMTSRLWMHVLQTAIEAEHYMMTRFVWRRMVELGYLHPPTAVCSEVLRLAAGVSDVEIANSVFRHLTRRALSPALEDYQQLVVAHVGVGDLPAAFGVLCTMHEAGLSFDQTSTQPILTYMIHSKTDRREAWQILKRLQNEKHGIPLASVRVIAELCEHDAQNDPTVVDDAVGFYNEIHTLCPQGADLQVYNALIRMCRTAGKREAGIFLVKEMATLNVIPDASTFESLILMCLDAGNYKSALMYLLDLSKREATVNPKVREEIRSLCAQSVSEYALRLQYHPLIQGKEDTTFSDHTTQTPPTPNPPRNPRPKLGREERIAYNKERRQRKRRRLALERLAAEGKVSPDARNDLELEGSEDEMDEVDVDEVDEVTEGKSKPSSTSSKAGE</sequence>
<comment type="similarity">
    <text evidence="1">Belongs to the PPR family. P subfamily.</text>
</comment>
<dbReference type="EMBL" id="JAPVEA010000007">
    <property type="protein sequence ID" value="KAJ5444703.1"/>
    <property type="molecule type" value="Genomic_DNA"/>
</dbReference>
<dbReference type="RefSeq" id="XP_056764783.1">
    <property type="nucleotide sequence ID" value="XM_056911957.1"/>
</dbReference>
<evidence type="ECO:0000256" key="3">
    <source>
        <dbReference type="PROSITE-ProRule" id="PRU00708"/>
    </source>
</evidence>
<evidence type="ECO:0000259" key="5">
    <source>
        <dbReference type="Pfam" id="PF23276"/>
    </source>
</evidence>
<dbReference type="InterPro" id="IPR057027">
    <property type="entry name" value="TPR_mt"/>
</dbReference>
<dbReference type="PROSITE" id="PS51375">
    <property type="entry name" value="PPR"/>
    <property type="match status" value="1"/>
</dbReference>
<feature type="compositionally biased region" description="Basic and acidic residues" evidence="4">
    <location>
        <begin position="651"/>
        <end position="670"/>
    </location>
</feature>
<keyword evidence="2" id="KW-0677">Repeat</keyword>
<evidence type="ECO:0000256" key="4">
    <source>
        <dbReference type="SAM" id="MobiDB-lite"/>
    </source>
</evidence>
<dbReference type="Gene3D" id="1.25.40.10">
    <property type="entry name" value="Tetratricopeptide repeat domain"/>
    <property type="match status" value="3"/>
</dbReference>
<feature type="compositionally biased region" description="Polar residues" evidence="4">
    <location>
        <begin position="696"/>
        <end position="706"/>
    </location>
</feature>
<accession>A0AAD6G1Y1</accession>
<feature type="region of interest" description="Disordered" evidence="4">
    <location>
        <begin position="608"/>
        <end position="706"/>
    </location>
</feature>
<reference evidence="6" key="1">
    <citation type="submission" date="2022-12" db="EMBL/GenBank/DDBJ databases">
        <authorList>
            <person name="Petersen C."/>
        </authorList>
    </citation>
    <scope>NUCLEOTIDE SEQUENCE</scope>
    <source>
        <strain evidence="6">IBT 16125</strain>
    </source>
</reference>
<feature type="compositionally biased region" description="Basic and acidic residues" evidence="4">
    <location>
        <begin position="631"/>
        <end position="642"/>
    </location>
</feature>
<name>A0AAD6G1Y1_9EURO</name>
<dbReference type="Pfam" id="PF23276">
    <property type="entry name" value="TPR_24"/>
    <property type="match status" value="1"/>
</dbReference>
<dbReference type="PANTHER" id="PTHR46128">
    <property type="entry name" value="MITOCHONDRIAL GROUP I INTRON SPLICING FACTOR CCM1"/>
    <property type="match status" value="1"/>
</dbReference>
<dbReference type="PANTHER" id="PTHR46128:SF329">
    <property type="entry name" value="MITOCHONDRIAL GROUP I INTRON SPLICING FACTOR DMR1"/>
    <property type="match status" value="1"/>
</dbReference>
<feature type="repeat" description="PPR" evidence="3">
    <location>
        <begin position="504"/>
        <end position="538"/>
    </location>
</feature>
<gene>
    <name evidence="6" type="ORF">N7458_008575</name>
</gene>
<dbReference type="InterPro" id="IPR002885">
    <property type="entry name" value="PPR_rpt"/>
</dbReference>
<dbReference type="Proteomes" id="UP001213681">
    <property type="component" value="Unassembled WGS sequence"/>
</dbReference>
<dbReference type="InterPro" id="IPR050872">
    <property type="entry name" value="PPR_P_subfamily"/>
</dbReference>
<organism evidence="6 7">
    <name type="scientific">Penicillium daleae</name>
    <dbReference type="NCBI Taxonomy" id="63821"/>
    <lineage>
        <taxon>Eukaryota</taxon>
        <taxon>Fungi</taxon>
        <taxon>Dikarya</taxon>
        <taxon>Ascomycota</taxon>
        <taxon>Pezizomycotina</taxon>
        <taxon>Eurotiomycetes</taxon>
        <taxon>Eurotiomycetidae</taxon>
        <taxon>Eurotiales</taxon>
        <taxon>Aspergillaceae</taxon>
        <taxon>Penicillium</taxon>
    </lineage>
</organism>
<evidence type="ECO:0000313" key="7">
    <source>
        <dbReference type="Proteomes" id="UP001213681"/>
    </source>
</evidence>
<feature type="region of interest" description="Disordered" evidence="4">
    <location>
        <begin position="25"/>
        <end position="52"/>
    </location>
</feature>